<reference evidence="3 4" key="1">
    <citation type="journal article" date="2018" name="Mol. Biol. Evol.">
        <title>Broad Genomic Sampling Reveals a Smut Pathogenic Ancestry of the Fungal Clade Ustilaginomycotina.</title>
        <authorList>
            <person name="Kijpornyongpan T."/>
            <person name="Mondo S.J."/>
            <person name="Barry K."/>
            <person name="Sandor L."/>
            <person name="Lee J."/>
            <person name="Lipzen A."/>
            <person name="Pangilinan J."/>
            <person name="LaButti K."/>
            <person name="Hainaut M."/>
            <person name="Henrissat B."/>
            <person name="Grigoriev I.V."/>
            <person name="Spatafora J.W."/>
            <person name="Aime M.C."/>
        </authorList>
    </citation>
    <scope>NUCLEOTIDE SEQUENCE [LARGE SCALE GENOMIC DNA]</scope>
    <source>
        <strain evidence="3 4">MCA 5214</strain>
    </source>
</reference>
<feature type="compositionally biased region" description="Basic and acidic residues" evidence="1">
    <location>
        <begin position="101"/>
        <end position="126"/>
    </location>
</feature>
<dbReference type="EMBL" id="KZ819664">
    <property type="protein sequence ID" value="PWN29049.1"/>
    <property type="molecule type" value="Genomic_DNA"/>
</dbReference>
<dbReference type="RefSeq" id="XP_025363661.1">
    <property type="nucleotide sequence ID" value="XM_025503438.1"/>
</dbReference>
<evidence type="ECO:0000313" key="4">
    <source>
        <dbReference type="Proteomes" id="UP000245884"/>
    </source>
</evidence>
<sequence length="208" mass="22960">MSSSYHPPLHHRSRRLVSLTLALAILLTLLAISPSPVTAATPALSDNGPATPPQLRRRSASGAKKHVPGLGPFGSFTDALPAVRTFLPEERMAAAAETAELSEREEAVPSVPEKRAEQRPRQEQRQKGVRITKRSEQGIARLSARGLGDKDDDGVAHLIARKKLRTVEREQRAREQEEEEEEDDYDSRDAEEPEGTRYSVDPANHPLP</sequence>
<evidence type="ECO:0008006" key="5">
    <source>
        <dbReference type="Google" id="ProtNLM"/>
    </source>
</evidence>
<feature type="compositionally biased region" description="Basic residues" evidence="1">
    <location>
        <begin position="55"/>
        <end position="67"/>
    </location>
</feature>
<evidence type="ECO:0000256" key="2">
    <source>
        <dbReference type="SAM" id="SignalP"/>
    </source>
</evidence>
<dbReference type="GeneID" id="37025261"/>
<protein>
    <recommendedName>
        <fullName evidence="5">Transmembrane protein</fullName>
    </recommendedName>
</protein>
<feature type="region of interest" description="Disordered" evidence="1">
    <location>
        <begin position="39"/>
        <end position="74"/>
    </location>
</feature>
<accession>A0A316UUU0</accession>
<proteinExistence type="predicted"/>
<feature type="compositionally biased region" description="Basic and acidic residues" evidence="1">
    <location>
        <begin position="165"/>
        <end position="175"/>
    </location>
</feature>
<gene>
    <name evidence="3" type="ORF">BDZ90DRAFT_137961</name>
</gene>
<feature type="chain" id="PRO_5016444984" description="Transmembrane protein" evidence="2">
    <location>
        <begin position="40"/>
        <end position="208"/>
    </location>
</feature>
<feature type="signal peptide" evidence="2">
    <location>
        <begin position="1"/>
        <end position="39"/>
    </location>
</feature>
<organism evidence="3 4">
    <name type="scientific">Jaminaea rosea</name>
    <dbReference type="NCBI Taxonomy" id="1569628"/>
    <lineage>
        <taxon>Eukaryota</taxon>
        <taxon>Fungi</taxon>
        <taxon>Dikarya</taxon>
        <taxon>Basidiomycota</taxon>
        <taxon>Ustilaginomycotina</taxon>
        <taxon>Exobasidiomycetes</taxon>
        <taxon>Microstromatales</taxon>
        <taxon>Microstromatales incertae sedis</taxon>
        <taxon>Jaminaea</taxon>
    </lineage>
</organism>
<dbReference type="AlphaFoldDB" id="A0A316UUU0"/>
<name>A0A316UUU0_9BASI</name>
<evidence type="ECO:0000256" key="1">
    <source>
        <dbReference type="SAM" id="MobiDB-lite"/>
    </source>
</evidence>
<feature type="region of interest" description="Disordered" evidence="1">
    <location>
        <begin position="94"/>
        <end position="208"/>
    </location>
</feature>
<keyword evidence="4" id="KW-1185">Reference proteome</keyword>
<feature type="compositionally biased region" description="Acidic residues" evidence="1">
    <location>
        <begin position="176"/>
        <end position="193"/>
    </location>
</feature>
<keyword evidence="2" id="KW-0732">Signal</keyword>
<evidence type="ECO:0000313" key="3">
    <source>
        <dbReference type="EMBL" id="PWN29049.1"/>
    </source>
</evidence>
<dbReference type="Proteomes" id="UP000245884">
    <property type="component" value="Unassembled WGS sequence"/>
</dbReference>